<keyword evidence="6" id="KW-1185">Reference proteome</keyword>
<gene>
    <name evidence="5" type="ORF">SAMN04489765_3406</name>
</gene>
<dbReference type="PROSITE" id="PS51257">
    <property type="entry name" value="PROKAR_LIPOPROTEIN"/>
    <property type="match status" value="1"/>
</dbReference>
<dbReference type="Pfam" id="PF02470">
    <property type="entry name" value="MlaD"/>
    <property type="match status" value="1"/>
</dbReference>
<feature type="domain" description="Mammalian cell entry C-terminal" evidence="4">
    <location>
        <begin position="123"/>
        <end position="307"/>
    </location>
</feature>
<evidence type="ECO:0000259" key="3">
    <source>
        <dbReference type="Pfam" id="PF02470"/>
    </source>
</evidence>
<dbReference type="OrthoDB" id="4516955at2"/>
<reference evidence="6" key="1">
    <citation type="submission" date="2016-10" db="EMBL/GenBank/DDBJ databases">
        <authorList>
            <person name="Varghese N."/>
            <person name="Submissions S."/>
        </authorList>
    </citation>
    <scope>NUCLEOTIDE SEQUENCE [LARGE SCALE GENOMIC DNA]</scope>
    <source>
        <strain evidence="6">DSM 44142</strain>
    </source>
</reference>
<dbReference type="InterPro" id="IPR005693">
    <property type="entry name" value="Mce"/>
</dbReference>
<evidence type="ECO:0000313" key="5">
    <source>
        <dbReference type="EMBL" id="SDR13860.1"/>
    </source>
</evidence>
<dbReference type="EMBL" id="FNLF01000002">
    <property type="protein sequence ID" value="SDR13860.1"/>
    <property type="molecule type" value="Genomic_DNA"/>
</dbReference>
<keyword evidence="2" id="KW-0472">Membrane</keyword>
<keyword evidence="2" id="KW-1133">Transmembrane helix</keyword>
<evidence type="ECO:0000256" key="1">
    <source>
        <dbReference type="SAM" id="MobiDB-lite"/>
    </source>
</evidence>
<dbReference type="InterPro" id="IPR003399">
    <property type="entry name" value="Mce/MlaD"/>
</dbReference>
<dbReference type="AlphaFoldDB" id="A0A1H1GKZ9"/>
<dbReference type="NCBIfam" id="TIGR00996">
    <property type="entry name" value="Mtu_fam_mce"/>
    <property type="match status" value="1"/>
</dbReference>
<evidence type="ECO:0000259" key="4">
    <source>
        <dbReference type="Pfam" id="PF11887"/>
    </source>
</evidence>
<keyword evidence="2" id="KW-0812">Transmembrane</keyword>
<accession>A0A1H1GKZ9</accession>
<dbReference type="PANTHER" id="PTHR33371:SF4">
    <property type="entry name" value="INTERMEMBRANE PHOSPHOLIPID TRANSPORT SYSTEM BINDING PROTEIN MLAD"/>
    <property type="match status" value="1"/>
</dbReference>
<organism evidence="5 6">
    <name type="scientific">Tsukamurella pulmonis</name>
    <dbReference type="NCBI Taxonomy" id="47312"/>
    <lineage>
        <taxon>Bacteria</taxon>
        <taxon>Bacillati</taxon>
        <taxon>Actinomycetota</taxon>
        <taxon>Actinomycetes</taxon>
        <taxon>Mycobacteriales</taxon>
        <taxon>Tsukamurellaceae</taxon>
        <taxon>Tsukamurella</taxon>
    </lineage>
</organism>
<feature type="transmembrane region" description="Helical" evidence="2">
    <location>
        <begin position="14"/>
        <end position="35"/>
    </location>
</feature>
<dbReference type="Proteomes" id="UP000183053">
    <property type="component" value="Unassembled WGS sequence"/>
</dbReference>
<dbReference type="Pfam" id="PF11887">
    <property type="entry name" value="Mce4_CUP1"/>
    <property type="match status" value="1"/>
</dbReference>
<sequence length="463" mass="47891">MTSLEKLGLTPRRLAILAAALAAIVVIAGCGWWLVRTMGATRVTAYFDRGVGIYAGSDVRILGVKVGEIDEVTPERDRVRVQLHVDRGVKLPKDLWAAQVTPSVISDRYVQLLPVYTDGPTAQSGTVVAEDHTMTPVEIDQVYASISTLAQALGPEGANKAKPGEQGALTDLLDVSAENLAGNGQAMADAIAGLSKASTTLADSRDNIAATVKGLNTFVTMLAENDKQVRTFNTQLADLTQYLAGEREDFTKALNLLATALSDVGAFVRDNRDALSSNVQGLTEVTKVLNDTKTAQAQILSYLPVAASNLDQAYDPDSGTLTLRPNLPDLQDPLGTACKLADLGKLMPGNPQFAQISATLGPLLAQCGNIAKQITDGVRTPSLNLPLGILSGANLQRGSVPGTVPGRTAPSVDGVLPSTPAGTGPATSAKPAPSSASATPSASAKPSAPSSTRPTAPATGGAR</sequence>
<name>A0A1H1GKZ9_9ACTN</name>
<dbReference type="GO" id="GO:0005576">
    <property type="term" value="C:extracellular region"/>
    <property type="evidence" value="ECO:0007669"/>
    <property type="project" value="TreeGrafter"/>
</dbReference>
<dbReference type="RefSeq" id="WP_068567910.1">
    <property type="nucleotide sequence ID" value="NZ_FNLF01000002.1"/>
</dbReference>
<protein>
    <submittedName>
        <fullName evidence="5">Virulence factor Mce family protein</fullName>
    </submittedName>
</protein>
<dbReference type="InterPro" id="IPR052336">
    <property type="entry name" value="MlaD_Phospholipid_Transporter"/>
</dbReference>
<dbReference type="STRING" id="47312.SAMN04489765_3406"/>
<proteinExistence type="predicted"/>
<feature type="region of interest" description="Disordered" evidence="1">
    <location>
        <begin position="395"/>
        <end position="463"/>
    </location>
</feature>
<dbReference type="PANTHER" id="PTHR33371">
    <property type="entry name" value="INTERMEMBRANE PHOSPHOLIPID TRANSPORT SYSTEM BINDING PROTEIN MLAD-RELATED"/>
    <property type="match status" value="1"/>
</dbReference>
<feature type="compositionally biased region" description="Low complexity" evidence="1">
    <location>
        <begin position="417"/>
        <end position="463"/>
    </location>
</feature>
<feature type="domain" description="Mce/MlaD" evidence="3">
    <location>
        <begin position="41"/>
        <end position="114"/>
    </location>
</feature>
<dbReference type="InterPro" id="IPR024516">
    <property type="entry name" value="Mce_C"/>
</dbReference>
<evidence type="ECO:0000313" key="6">
    <source>
        <dbReference type="Proteomes" id="UP000183053"/>
    </source>
</evidence>
<evidence type="ECO:0000256" key="2">
    <source>
        <dbReference type="SAM" id="Phobius"/>
    </source>
</evidence>